<dbReference type="GO" id="GO:0019323">
    <property type="term" value="P:pentose catabolic process"/>
    <property type="evidence" value="ECO:0007669"/>
    <property type="project" value="TreeGrafter"/>
</dbReference>
<dbReference type="OrthoDB" id="9794581at2"/>
<keyword evidence="2" id="KW-0456">Lyase</keyword>
<reference evidence="5" key="1">
    <citation type="submission" date="2016-10" db="EMBL/GenBank/DDBJ databases">
        <authorList>
            <person name="Varghese N."/>
            <person name="Submissions S."/>
        </authorList>
    </citation>
    <scope>NUCLEOTIDE SEQUENCE [LARGE SCALE GENOMIC DNA]</scope>
    <source>
        <strain evidence="5">DSM 26348</strain>
    </source>
</reference>
<dbReference type="Proteomes" id="UP000199518">
    <property type="component" value="Unassembled WGS sequence"/>
</dbReference>
<dbReference type="GO" id="GO:0005829">
    <property type="term" value="C:cytosol"/>
    <property type="evidence" value="ECO:0007669"/>
    <property type="project" value="TreeGrafter"/>
</dbReference>
<sequence>MYHPLFNNPEIKEWICEVGRRVYTKGFAAANDGNISYRVGENEVLCSPTMICKGFMKHEDICMVDLDGKQLAGTRKRTSEILLHLNIMKHRPDVKAVVHCHPPHATAFAVSREAIPQCVLPEIEVFMGEVPLAPYETPGAQGFADTVTPFLKSSNTIILTNHGTVTFGKTLEEAYWKTEILDAYCRILILSKQLGGITYLNEQKSRELLDLKKKLGFDDPRFHLEDCDLCGNTAFREGYKAANAPEPNVVAFDPPPSFAGYLKPMGSGAPSSNSGFETEALVKAITDEVLAALRSR</sequence>
<evidence type="ECO:0000256" key="2">
    <source>
        <dbReference type="ARBA" id="ARBA00023239"/>
    </source>
</evidence>
<gene>
    <name evidence="4" type="ORF">SAMN05421753_103230</name>
</gene>
<dbReference type="SUPFAM" id="SSF53639">
    <property type="entry name" value="AraD/HMP-PK domain-like"/>
    <property type="match status" value="1"/>
</dbReference>
<protein>
    <submittedName>
        <fullName evidence="4">L-fuculose-phosphate aldolase</fullName>
    </submittedName>
</protein>
<name>A0A1I3DGV9_9PLAN</name>
<dbReference type="InterPro" id="IPR001303">
    <property type="entry name" value="Aldolase_II/adducin_N"/>
</dbReference>
<dbReference type="AlphaFoldDB" id="A0A1I3DGV9"/>
<keyword evidence="5" id="KW-1185">Reference proteome</keyword>
<dbReference type="InterPro" id="IPR050197">
    <property type="entry name" value="Aldolase_class_II_sugar_metab"/>
</dbReference>
<dbReference type="PANTHER" id="PTHR22789:SF0">
    <property type="entry name" value="3-OXO-TETRONATE 4-PHOSPHATE DECARBOXYLASE-RELATED"/>
    <property type="match status" value="1"/>
</dbReference>
<dbReference type="GO" id="GO:0016832">
    <property type="term" value="F:aldehyde-lyase activity"/>
    <property type="evidence" value="ECO:0007669"/>
    <property type="project" value="TreeGrafter"/>
</dbReference>
<keyword evidence="1" id="KW-0479">Metal-binding</keyword>
<accession>A0A1I3DGV9</accession>
<evidence type="ECO:0000313" key="4">
    <source>
        <dbReference type="EMBL" id="SFH85819.1"/>
    </source>
</evidence>
<dbReference type="Pfam" id="PF00596">
    <property type="entry name" value="Aldolase_II"/>
    <property type="match status" value="1"/>
</dbReference>
<dbReference type="InterPro" id="IPR036409">
    <property type="entry name" value="Aldolase_II/adducin_N_sf"/>
</dbReference>
<proteinExistence type="predicted"/>
<evidence type="ECO:0000259" key="3">
    <source>
        <dbReference type="SMART" id="SM01007"/>
    </source>
</evidence>
<dbReference type="PANTHER" id="PTHR22789">
    <property type="entry name" value="FUCULOSE PHOSPHATE ALDOLASE"/>
    <property type="match status" value="1"/>
</dbReference>
<dbReference type="Gene3D" id="3.40.225.10">
    <property type="entry name" value="Class II aldolase/adducin N-terminal domain"/>
    <property type="match status" value="1"/>
</dbReference>
<dbReference type="RefSeq" id="WP_092048250.1">
    <property type="nucleotide sequence ID" value="NZ_FOQD01000003.1"/>
</dbReference>
<evidence type="ECO:0000256" key="1">
    <source>
        <dbReference type="ARBA" id="ARBA00022723"/>
    </source>
</evidence>
<feature type="domain" description="Class II aldolase/adducin N-terminal" evidence="3">
    <location>
        <begin position="13"/>
        <end position="189"/>
    </location>
</feature>
<organism evidence="4 5">
    <name type="scientific">Planctomicrobium piriforme</name>
    <dbReference type="NCBI Taxonomy" id="1576369"/>
    <lineage>
        <taxon>Bacteria</taxon>
        <taxon>Pseudomonadati</taxon>
        <taxon>Planctomycetota</taxon>
        <taxon>Planctomycetia</taxon>
        <taxon>Planctomycetales</taxon>
        <taxon>Planctomycetaceae</taxon>
        <taxon>Planctomicrobium</taxon>
    </lineage>
</organism>
<dbReference type="SMART" id="SM01007">
    <property type="entry name" value="Aldolase_II"/>
    <property type="match status" value="1"/>
</dbReference>
<evidence type="ECO:0000313" key="5">
    <source>
        <dbReference type="Proteomes" id="UP000199518"/>
    </source>
</evidence>
<dbReference type="STRING" id="1576369.SAMN05421753_103230"/>
<dbReference type="GO" id="GO:0046872">
    <property type="term" value="F:metal ion binding"/>
    <property type="evidence" value="ECO:0007669"/>
    <property type="project" value="UniProtKB-KW"/>
</dbReference>
<dbReference type="EMBL" id="FOQD01000003">
    <property type="protein sequence ID" value="SFH85819.1"/>
    <property type="molecule type" value="Genomic_DNA"/>
</dbReference>